<evidence type="ECO:0000313" key="1">
    <source>
        <dbReference type="EMBL" id="EKO13795.1"/>
    </source>
</evidence>
<dbReference type="Proteomes" id="UP000006253">
    <property type="component" value="Unassembled WGS sequence"/>
</dbReference>
<name>A0A0E2AXZ7_9LEPT</name>
<evidence type="ECO:0000313" key="2">
    <source>
        <dbReference type="Proteomes" id="UP000006253"/>
    </source>
</evidence>
<proteinExistence type="predicted"/>
<reference evidence="1 2" key="1">
    <citation type="submission" date="2012-10" db="EMBL/GenBank/DDBJ databases">
        <authorList>
            <person name="Harkins D.M."/>
            <person name="Durkin A.S."/>
            <person name="Brinkac L.M."/>
            <person name="Selengut J.D."/>
            <person name="Sanka R."/>
            <person name="DePew J."/>
            <person name="Purushe J."/>
            <person name="Peacock S.J."/>
            <person name="Thaipadungpanit J."/>
            <person name="Wuthiekanun V.W."/>
            <person name="Day N.P."/>
            <person name="Vinetz J.M."/>
            <person name="Sutton G.G."/>
            <person name="Nelson W.C."/>
            <person name="Fouts D.E."/>
        </authorList>
    </citation>
    <scope>NUCLEOTIDE SEQUENCE [LARGE SCALE GENOMIC DNA]</scope>
    <source>
        <strain evidence="1 2">H1</strain>
    </source>
</reference>
<comment type="caution">
    <text evidence="1">The sequence shown here is derived from an EMBL/GenBank/DDBJ whole genome shotgun (WGS) entry which is preliminary data.</text>
</comment>
<gene>
    <name evidence="1" type="ORF">LEP1GSC081_3142</name>
</gene>
<dbReference type="AlphaFoldDB" id="A0A0E2AXZ7"/>
<sequence length="39" mass="4498">MTAFASLRSLALAILYEIKKKDRPIKFLYEIAVLTTKIQ</sequence>
<organism evidence="1 2">
    <name type="scientific">Leptospira kirschneri str. H1</name>
    <dbReference type="NCBI Taxonomy" id="1049966"/>
    <lineage>
        <taxon>Bacteria</taxon>
        <taxon>Pseudomonadati</taxon>
        <taxon>Spirochaetota</taxon>
        <taxon>Spirochaetia</taxon>
        <taxon>Leptospirales</taxon>
        <taxon>Leptospiraceae</taxon>
        <taxon>Leptospira</taxon>
    </lineage>
</organism>
<dbReference type="EMBL" id="AHMY02000067">
    <property type="protein sequence ID" value="EKO13795.1"/>
    <property type="molecule type" value="Genomic_DNA"/>
</dbReference>
<protein>
    <submittedName>
        <fullName evidence="1">Uncharacterized protein</fullName>
    </submittedName>
</protein>
<accession>A0A0E2AXZ7</accession>